<dbReference type="AlphaFoldDB" id="E4WWQ8"/>
<keyword evidence="2" id="KW-0472">Membrane</keyword>
<evidence type="ECO:0008006" key="6">
    <source>
        <dbReference type="Google" id="ProtNLM"/>
    </source>
</evidence>
<feature type="region of interest" description="Disordered" evidence="1">
    <location>
        <begin position="516"/>
        <end position="569"/>
    </location>
</feature>
<dbReference type="OrthoDB" id="190835at2759"/>
<evidence type="ECO:0000256" key="3">
    <source>
        <dbReference type="SAM" id="SignalP"/>
    </source>
</evidence>
<dbReference type="InParanoid" id="E4WWQ8"/>
<keyword evidence="5" id="KW-1185">Reference proteome</keyword>
<evidence type="ECO:0000313" key="5">
    <source>
        <dbReference type="Proteomes" id="UP000001307"/>
    </source>
</evidence>
<organism evidence="4">
    <name type="scientific">Oikopleura dioica</name>
    <name type="common">Tunicate</name>
    <dbReference type="NCBI Taxonomy" id="34765"/>
    <lineage>
        <taxon>Eukaryota</taxon>
        <taxon>Metazoa</taxon>
        <taxon>Chordata</taxon>
        <taxon>Tunicata</taxon>
        <taxon>Appendicularia</taxon>
        <taxon>Copelata</taxon>
        <taxon>Oikopleuridae</taxon>
        <taxon>Oikopleura</taxon>
    </lineage>
</organism>
<dbReference type="InterPro" id="IPR036179">
    <property type="entry name" value="Ig-like_dom_sf"/>
</dbReference>
<evidence type="ECO:0000256" key="2">
    <source>
        <dbReference type="SAM" id="Phobius"/>
    </source>
</evidence>
<accession>E4WWQ8</accession>
<gene>
    <name evidence="4" type="ORF">GSOID_T00011327001</name>
</gene>
<name>E4WWQ8_OIKDI</name>
<feature type="chain" id="PRO_5003189674" description="Ig-like domain-containing protein" evidence="3">
    <location>
        <begin position="21"/>
        <end position="579"/>
    </location>
</feature>
<protein>
    <recommendedName>
        <fullName evidence="6">Ig-like domain-containing protein</fullName>
    </recommendedName>
</protein>
<sequence length="579" mass="64194">MRKGFKSIIFFLSIISLNFASVILECPGELTNGQEVKWLRNGVEITEEIGKVNPRQSIFENRYLNINQNRNIPKIALASLFLHQPRAKSELTNLRVKPKLTSDQAFNILTLELDFDTQDYNIANCVLNSTDDEESLNYSIESSSFLQLESRGYPDSTLVYFDANGTELVESEYDSGVNITASGTYECSGLSFFSFYLFKTCNWRYSAFNAVGMDSKAIKITSGGPNLEKDNVHVMKPTSKLILEAASIFEQPLQVNWRHNLDYLPRTVHSEEIELMANGRVKTTSKLQISSEDSLTLNESGLYEAEFIIGINGSHYISNKQFDVKVEIPPKNENIKIEASPAVGQIAKGESVKVTCRYEFDGDHLIQPSTILNDGEDSLTIESLDSIVEVKCQARNTAGSSSAKMVLIPNTPPEITSLDFDDDKNIICNATGYPEPTVTIQLPSGASKNENMIPKFETSSGIYRCTASNLLGQASVIRQIDPFDAAAIALVISATAAFVLLIVLLSHKLHPLKLPSTRCGTMDIPQEHRPSESYRQRRSAEPKNHQIPQKFILSSSSSSEATVADNDSPQVVIFQPPSF</sequence>
<feature type="transmembrane region" description="Helical" evidence="2">
    <location>
        <begin position="485"/>
        <end position="505"/>
    </location>
</feature>
<keyword evidence="2" id="KW-1133">Transmembrane helix</keyword>
<feature type="signal peptide" evidence="3">
    <location>
        <begin position="1"/>
        <end position="20"/>
    </location>
</feature>
<keyword evidence="3" id="KW-0732">Signal</keyword>
<dbReference type="SUPFAM" id="SSF48726">
    <property type="entry name" value="Immunoglobulin"/>
    <property type="match status" value="1"/>
</dbReference>
<keyword evidence="2" id="KW-0812">Transmembrane</keyword>
<evidence type="ECO:0000256" key="1">
    <source>
        <dbReference type="SAM" id="MobiDB-lite"/>
    </source>
</evidence>
<dbReference type="EMBL" id="FN653018">
    <property type="protein sequence ID" value="CBY21800.1"/>
    <property type="molecule type" value="Genomic_DNA"/>
</dbReference>
<dbReference type="InterPro" id="IPR013783">
    <property type="entry name" value="Ig-like_fold"/>
</dbReference>
<evidence type="ECO:0000313" key="4">
    <source>
        <dbReference type="EMBL" id="CBY21800.1"/>
    </source>
</evidence>
<feature type="compositionally biased region" description="Basic and acidic residues" evidence="1">
    <location>
        <begin position="525"/>
        <end position="544"/>
    </location>
</feature>
<dbReference type="Proteomes" id="UP000001307">
    <property type="component" value="Unassembled WGS sequence"/>
</dbReference>
<dbReference type="Gene3D" id="2.60.40.10">
    <property type="entry name" value="Immunoglobulins"/>
    <property type="match status" value="1"/>
</dbReference>
<proteinExistence type="predicted"/>
<reference evidence="4" key="1">
    <citation type="journal article" date="2010" name="Science">
        <title>Plasticity of animal genome architecture unmasked by rapid evolution of a pelagic tunicate.</title>
        <authorList>
            <person name="Denoeud F."/>
            <person name="Henriet S."/>
            <person name="Mungpakdee S."/>
            <person name="Aury J.M."/>
            <person name="Da Silva C."/>
            <person name="Brinkmann H."/>
            <person name="Mikhaleva J."/>
            <person name="Olsen L.C."/>
            <person name="Jubin C."/>
            <person name="Canestro C."/>
            <person name="Bouquet J.M."/>
            <person name="Danks G."/>
            <person name="Poulain J."/>
            <person name="Campsteijn C."/>
            <person name="Adamski M."/>
            <person name="Cross I."/>
            <person name="Yadetie F."/>
            <person name="Muffato M."/>
            <person name="Louis A."/>
            <person name="Butcher S."/>
            <person name="Tsagkogeorga G."/>
            <person name="Konrad A."/>
            <person name="Singh S."/>
            <person name="Jensen M.F."/>
            <person name="Cong E.H."/>
            <person name="Eikeseth-Otteraa H."/>
            <person name="Noel B."/>
            <person name="Anthouard V."/>
            <person name="Porcel B.M."/>
            <person name="Kachouri-Lafond R."/>
            <person name="Nishino A."/>
            <person name="Ugolini M."/>
            <person name="Chourrout P."/>
            <person name="Nishida H."/>
            <person name="Aasland R."/>
            <person name="Huzurbazar S."/>
            <person name="Westhof E."/>
            <person name="Delsuc F."/>
            <person name="Lehrach H."/>
            <person name="Reinhardt R."/>
            <person name="Weissenbach J."/>
            <person name="Roy S.W."/>
            <person name="Artiguenave F."/>
            <person name="Postlethwait J.H."/>
            <person name="Manak J.R."/>
            <person name="Thompson E.M."/>
            <person name="Jaillon O."/>
            <person name="Du Pasquier L."/>
            <person name="Boudinot P."/>
            <person name="Liberles D.A."/>
            <person name="Volff J.N."/>
            <person name="Philippe H."/>
            <person name="Lenhard B."/>
            <person name="Roest Crollius H."/>
            <person name="Wincker P."/>
            <person name="Chourrout D."/>
        </authorList>
    </citation>
    <scope>NUCLEOTIDE SEQUENCE [LARGE SCALE GENOMIC DNA]</scope>
</reference>